<gene>
    <name evidence="2" type="ORF">B0H63DRAFT_448308</name>
</gene>
<protein>
    <submittedName>
        <fullName evidence="2">Uncharacterized protein</fullName>
    </submittedName>
</protein>
<evidence type="ECO:0000256" key="1">
    <source>
        <dbReference type="SAM" id="MobiDB-lite"/>
    </source>
</evidence>
<evidence type="ECO:0000313" key="2">
    <source>
        <dbReference type="EMBL" id="KAK3387465.1"/>
    </source>
</evidence>
<dbReference type="EMBL" id="JAULSW010000003">
    <property type="protein sequence ID" value="KAK3387465.1"/>
    <property type="molecule type" value="Genomic_DNA"/>
</dbReference>
<sequence>MDYRENLGRKNMFEAHEEAARTYITGKEHNSGAPMFLPIVAQLPGDGGCFCSRMSGSSKWSNLQLYLTKLTYLTSTANTLDTHLMKLRGPESIHASSAGGFPCFEHRPVPAVAPEWVFVQQTVVVRLSRVDKGRDQTRCKQQTMTESDRAEHGTTPAARATDLADDTRDRGSSTGEILQLFAWSSFPAFQRFQFRGCCRHKGIPYPPTTLNLVPSFKNHRKDQKVPTTKIYSADS</sequence>
<accession>A0AAE0NU29</accession>
<dbReference type="Proteomes" id="UP001285441">
    <property type="component" value="Unassembled WGS sequence"/>
</dbReference>
<proteinExistence type="predicted"/>
<reference evidence="2" key="1">
    <citation type="journal article" date="2023" name="Mol. Phylogenet. Evol.">
        <title>Genome-scale phylogeny and comparative genomics of the fungal order Sordariales.</title>
        <authorList>
            <person name="Hensen N."/>
            <person name="Bonometti L."/>
            <person name="Westerberg I."/>
            <person name="Brannstrom I.O."/>
            <person name="Guillou S."/>
            <person name="Cros-Aarteil S."/>
            <person name="Calhoun S."/>
            <person name="Haridas S."/>
            <person name="Kuo A."/>
            <person name="Mondo S."/>
            <person name="Pangilinan J."/>
            <person name="Riley R."/>
            <person name="LaButti K."/>
            <person name="Andreopoulos B."/>
            <person name="Lipzen A."/>
            <person name="Chen C."/>
            <person name="Yan M."/>
            <person name="Daum C."/>
            <person name="Ng V."/>
            <person name="Clum A."/>
            <person name="Steindorff A."/>
            <person name="Ohm R.A."/>
            <person name="Martin F."/>
            <person name="Silar P."/>
            <person name="Natvig D.O."/>
            <person name="Lalanne C."/>
            <person name="Gautier V."/>
            <person name="Ament-Velasquez S.L."/>
            <person name="Kruys A."/>
            <person name="Hutchinson M.I."/>
            <person name="Powell A.J."/>
            <person name="Barry K."/>
            <person name="Miller A.N."/>
            <person name="Grigoriev I.V."/>
            <person name="Debuchy R."/>
            <person name="Gladieux P."/>
            <person name="Hiltunen Thoren M."/>
            <person name="Johannesson H."/>
        </authorList>
    </citation>
    <scope>NUCLEOTIDE SEQUENCE</scope>
    <source>
        <strain evidence="2">CBS 232.78</strain>
    </source>
</reference>
<dbReference type="AlphaFoldDB" id="A0AAE0NU29"/>
<reference evidence="2" key="2">
    <citation type="submission" date="2023-06" db="EMBL/GenBank/DDBJ databases">
        <authorList>
            <consortium name="Lawrence Berkeley National Laboratory"/>
            <person name="Haridas S."/>
            <person name="Hensen N."/>
            <person name="Bonometti L."/>
            <person name="Westerberg I."/>
            <person name="Brannstrom I.O."/>
            <person name="Guillou S."/>
            <person name="Cros-Aarteil S."/>
            <person name="Calhoun S."/>
            <person name="Kuo A."/>
            <person name="Mondo S."/>
            <person name="Pangilinan J."/>
            <person name="Riley R."/>
            <person name="LaButti K."/>
            <person name="Andreopoulos B."/>
            <person name="Lipzen A."/>
            <person name="Chen C."/>
            <person name="Yanf M."/>
            <person name="Daum C."/>
            <person name="Ng V."/>
            <person name="Clum A."/>
            <person name="Steindorff A."/>
            <person name="Ohm R."/>
            <person name="Martin F."/>
            <person name="Silar P."/>
            <person name="Natvig D."/>
            <person name="Lalanne C."/>
            <person name="Gautier V."/>
            <person name="Ament-velasquez S.L."/>
            <person name="Kruys A."/>
            <person name="Hutchinson M.I."/>
            <person name="Powell A.J."/>
            <person name="Barry K."/>
            <person name="Miller A.N."/>
            <person name="Grigoriev I.V."/>
            <person name="Debuchy R."/>
            <person name="Gladieux P."/>
            <person name="Thoren M.H."/>
            <person name="Johannesson H."/>
        </authorList>
    </citation>
    <scope>NUCLEOTIDE SEQUENCE</scope>
    <source>
        <strain evidence="2">CBS 232.78</strain>
    </source>
</reference>
<organism evidence="2 3">
    <name type="scientific">Podospora didyma</name>
    <dbReference type="NCBI Taxonomy" id="330526"/>
    <lineage>
        <taxon>Eukaryota</taxon>
        <taxon>Fungi</taxon>
        <taxon>Dikarya</taxon>
        <taxon>Ascomycota</taxon>
        <taxon>Pezizomycotina</taxon>
        <taxon>Sordariomycetes</taxon>
        <taxon>Sordariomycetidae</taxon>
        <taxon>Sordariales</taxon>
        <taxon>Podosporaceae</taxon>
        <taxon>Podospora</taxon>
    </lineage>
</organism>
<evidence type="ECO:0000313" key="3">
    <source>
        <dbReference type="Proteomes" id="UP001285441"/>
    </source>
</evidence>
<name>A0AAE0NU29_9PEZI</name>
<feature type="region of interest" description="Disordered" evidence="1">
    <location>
        <begin position="136"/>
        <end position="170"/>
    </location>
</feature>
<comment type="caution">
    <text evidence="2">The sequence shown here is derived from an EMBL/GenBank/DDBJ whole genome shotgun (WGS) entry which is preliminary data.</text>
</comment>
<keyword evidence="3" id="KW-1185">Reference proteome</keyword>